<accession>A0A7X0DLY0</accession>
<feature type="transmembrane region" description="Helical" evidence="1">
    <location>
        <begin position="373"/>
        <end position="391"/>
    </location>
</feature>
<keyword evidence="1" id="KW-0812">Transmembrane</keyword>
<reference evidence="2 3" key="1">
    <citation type="submission" date="2020-08" db="EMBL/GenBank/DDBJ databases">
        <title>Genomic Encyclopedia of Type Strains, Phase IV (KMG-IV): sequencing the most valuable type-strain genomes for metagenomic binning, comparative biology and taxonomic classification.</title>
        <authorList>
            <person name="Goeker M."/>
        </authorList>
    </citation>
    <scope>NUCLEOTIDE SEQUENCE [LARGE SCALE GENOMIC DNA]</scope>
    <source>
        <strain evidence="2 3">DSM 11590</strain>
    </source>
</reference>
<feature type="transmembrane region" description="Helical" evidence="1">
    <location>
        <begin position="226"/>
        <end position="247"/>
    </location>
</feature>
<feature type="transmembrane region" description="Helical" evidence="1">
    <location>
        <begin position="317"/>
        <end position="335"/>
    </location>
</feature>
<feature type="transmembrane region" description="Helical" evidence="1">
    <location>
        <begin position="193"/>
        <end position="214"/>
    </location>
</feature>
<feature type="transmembrane region" description="Helical" evidence="1">
    <location>
        <begin position="15"/>
        <end position="31"/>
    </location>
</feature>
<feature type="transmembrane region" description="Helical" evidence="1">
    <location>
        <begin position="347"/>
        <end position="366"/>
    </location>
</feature>
<feature type="transmembrane region" description="Helical" evidence="1">
    <location>
        <begin position="281"/>
        <end position="305"/>
    </location>
</feature>
<name>A0A7X0DLY0_NOVIT</name>
<feature type="transmembrane region" description="Helical" evidence="1">
    <location>
        <begin position="158"/>
        <end position="187"/>
    </location>
</feature>
<sequence>MRRHENKIFLIKPEWMAAFFCFIVVLSKLVFDNIPILTQELIPVGDASADIIATHRVYSDYLLIGHYNTKGVNHFGPFFLYVRWLTELLVGPWLGSVFGAHLLATMLTNAASFALLAALLTRLAGGGARGAVAGLTATFIVLLQFAGREWSASTFMSYVIIAPFWAFLAAAVLLLSGSVFGLVTAAFIGLTLIHAYIPLAFITLFLFLFCFVCGRRERMRTTGRDFPAAAYLTIGTLALLFAAPIILDVLINPPGNIVKVFMLATDPAQPRETSFKMFTVFLIRTFLLVPVPLLLFVVLGAIIAIRTGRHGVLIRRLAVVSALVLAAAIVIYAPVPGYPREYQGVFLNGPLILAVAIGCMSGVLALWRINPKLAVTAMVGSLLFPVLLLSFSSPNTRWLEPELKQIARFIAAENPRDAGPEMVSIRGGKRIVSGLLVELEKDHLKVCYPDKKAEYYFTPSHICPPDSKGNIPSYKVIPAPPCINRTRTKPDLRSKLSPLGQAVLDVIDQPFFRPIGLKAMAFLRSPVPEKLTNNPADDCQEIEPPPGNTLITVCGFSRGCHALLRETEIP</sequence>
<evidence type="ECO:0000313" key="3">
    <source>
        <dbReference type="Proteomes" id="UP000544872"/>
    </source>
</evidence>
<keyword evidence="1" id="KW-0472">Membrane</keyword>
<organism evidence="2 3">
    <name type="scientific">Novispirillum itersonii</name>
    <name type="common">Aquaspirillum itersonii</name>
    <dbReference type="NCBI Taxonomy" id="189"/>
    <lineage>
        <taxon>Bacteria</taxon>
        <taxon>Pseudomonadati</taxon>
        <taxon>Pseudomonadota</taxon>
        <taxon>Alphaproteobacteria</taxon>
        <taxon>Rhodospirillales</taxon>
        <taxon>Novispirillaceae</taxon>
        <taxon>Novispirillum</taxon>
    </lineage>
</organism>
<keyword evidence="3" id="KW-1185">Reference proteome</keyword>
<dbReference type="Proteomes" id="UP000544872">
    <property type="component" value="Unassembled WGS sequence"/>
</dbReference>
<gene>
    <name evidence="2" type="ORF">FHS48_001112</name>
</gene>
<dbReference type="EMBL" id="JACIIX010000003">
    <property type="protein sequence ID" value="MBB6209704.1"/>
    <property type="molecule type" value="Genomic_DNA"/>
</dbReference>
<protein>
    <recommendedName>
        <fullName evidence="4">Glycosyltransferase RgtA/B/C/D-like domain-containing protein</fullName>
    </recommendedName>
</protein>
<evidence type="ECO:0008006" key="4">
    <source>
        <dbReference type="Google" id="ProtNLM"/>
    </source>
</evidence>
<evidence type="ECO:0000313" key="2">
    <source>
        <dbReference type="EMBL" id="MBB6209704.1"/>
    </source>
</evidence>
<comment type="caution">
    <text evidence="2">The sequence shown here is derived from an EMBL/GenBank/DDBJ whole genome shotgun (WGS) entry which is preliminary data.</text>
</comment>
<evidence type="ECO:0000256" key="1">
    <source>
        <dbReference type="SAM" id="Phobius"/>
    </source>
</evidence>
<dbReference type="RefSeq" id="WP_184262203.1">
    <property type="nucleotide sequence ID" value="NZ_JACIIX010000003.1"/>
</dbReference>
<proteinExistence type="predicted"/>
<feature type="transmembrane region" description="Helical" evidence="1">
    <location>
        <begin position="93"/>
        <end position="120"/>
    </location>
</feature>
<feature type="transmembrane region" description="Helical" evidence="1">
    <location>
        <begin position="126"/>
        <end position="146"/>
    </location>
</feature>
<dbReference type="AlphaFoldDB" id="A0A7X0DLY0"/>
<keyword evidence="1" id="KW-1133">Transmembrane helix</keyword>